<dbReference type="Proteomes" id="UP001589836">
    <property type="component" value="Unassembled WGS sequence"/>
</dbReference>
<comment type="caution">
    <text evidence="1">The sequence shown here is derived from an EMBL/GenBank/DDBJ whole genome shotgun (WGS) entry which is preliminary data.</text>
</comment>
<evidence type="ECO:0000313" key="2">
    <source>
        <dbReference type="Proteomes" id="UP001589836"/>
    </source>
</evidence>
<keyword evidence="2" id="KW-1185">Reference proteome</keyword>
<gene>
    <name evidence="1" type="ORF">ACFFGV_03985</name>
</gene>
<evidence type="ECO:0000313" key="1">
    <source>
        <dbReference type="EMBL" id="MFC0522749.1"/>
    </source>
</evidence>
<dbReference type="EMBL" id="JBHLTP010000003">
    <property type="protein sequence ID" value="MFC0522749.1"/>
    <property type="molecule type" value="Genomic_DNA"/>
</dbReference>
<dbReference type="RefSeq" id="WP_377345281.1">
    <property type="nucleotide sequence ID" value="NZ_JBHLTP010000003.1"/>
</dbReference>
<proteinExistence type="predicted"/>
<name>A0ABV6LKB7_9BACI</name>
<sequence>MILTIAEPKLVSPGGIISNIEVVLIDGLGTITLNGIPCPTIIINLNLGSNLVGTIMVEVREIP</sequence>
<protein>
    <submittedName>
        <fullName evidence="1">Uncharacterized protein</fullName>
    </submittedName>
</protein>
<organism evidence="1 2">
    <name type="scientific">Pontibacillus salicampi</name>
    <dbReference type="NCBI Taxonomy" id="1449801"/>
    <lineage>
        <taxon>Bacteria</taxon>
        <taxon>Bacillati</taxon>
        <taxon>Bacillota</taxon>
        <taxon>Bacilli</taxon>
        <taxon>Bacillales</taxon>
        <taxon>Bacillaceae</taxon>
        <taxon>Pontibacillus</taxon>
    </lineage>
</organism>
<reference evidence="1 2" key="1">
    <citation type="submission" date="2024-09" db="EMBL/GenBank/DDBJ databases">
        <authorList>
            <person name="Sun Q."/>
            <person name="Mori K."/>
        </authorList>
    </citation>
    <scope>NUCLEOTIDE SEQUENCE [LARGE SCALE GENOMIC DNA]</scope>
    <source>
        <strain evidence="1 2">NCAIM B.02529</strain>
    </source>
</reference>
<accession>A0ABV6LKB7</accession>